<dbReference type="EMBL" id="SSSM01000006">
    <property type="protein sequence ID" value="THG28626.1"/>
    <property type="molecule type" value="Genomic_DNA"/>
</dbReference>
<keyword evidence="1" id="KW-0812">Transmembrane</keyword>
<dbReference type="NCBIfam" id="NF046117">
    <property type="entry name" value="SCO4848_fam"/>
    <property type="match status" value="1"/>
</dbReference>
<reference evidence="2 3" key="1">
    <citation type="submission" date="2019-04" db="EMBL/GenBank/DDBJ databases">
        <authorList>
            <person name="Jiang L."/>
        </authorList>
    </citation>
    <scope>NUCLEOTIDE SEQUENCE [LARGE SCALE GENOMIC DNA]</scope>
    <source>
        <strain evidence="2 3">YIM 131853</strain>
    </source>
</reference>
<organism evidence="2 3">
    <name type="scientific">Naasia lichenicola</name>
    <dbReference type="NCBI Taxonomy" id="2565933"/>
    <lineage>
        <taxon>Bacteria</taxon>
        <taxon>Bacillati</taxon>
        <taxon>Actinomycetota</taxon>
        <taxon>Actinomycetes</taxon>
        <taxon>Micrococcales</taxon>
        <taxon>Microbacteriaceae</taxon>
        <taxon>Naasia</taxon>
    </lineage>
</organism>
<accession>A0A4S4FHU4</accession>
<feature type="transmembrane region" description="Helical" evidence="1">
    <location>
        <begin position="6"/>
        <end position="24"/>
    </location>
</feature>
<keyword evidence="1" id="KW-1133">Transmembrane helix</keyword>
<sequence length="71" mass="7761">MSTLLAVLLLVNAVWNVVVWPPFLRRVARDPRARDQRGRATAFLRVHVILVSVSLLIALVSAIAAIASFVA</sequence>
<keyword evidence="1" id="KW-0472">Membrane</keyword>
<proteinExistence type="predicted"/>
<evidence type="ECO:0000313" key="2">
    <source>
        <dbReference type="EMBL" id="THG28626.1"/>
    </source>
</evidence>
<evidence type="ECO:0008006" key="4">
    <source>
        <dbReference type="Google" id="ProtNLM"/>
    </source>
</evidence>
<dbReference type="InterPro" id="IPR058061">
    <property type="entry name" value="SCO4848-like"/>
</dbReference>
<keyword evidence="3" id="KW-1185">Reference proteome</keyword>
<dbReference type="RefSeq" id="WP_136428988.1">
    <property type="nucleotide sequence ID" value="NZ_SSSM01000006.1"/>
</dbReference>
<dbReference type="AlphaFoldDB" id="A0A4S4FHU4"/>
<protein>
    <recommendedName>
        <fullName evidence="4">Integral membrane protein</fullName>
    </recommendedName>
</protein>
<comment type="caution">
    <text evidence="2">The sequence shown here is derived from an EMBL/GenBank/DDBJ whole genome shotgun (WGS) entry which is preliminary data.</text>
</comment>
<dbReference type="Pfam" id="PF26606">
    <property type="entry name" value="SCO4848"/>
    <property type="match status" value="1"/>
</dbReference>
<feature type="transmembrane region" description="Helical" evidence="1">
    <location>
        <begin position="44"/>
        <end position="70"/>
    </location>
</feature>
<evidence type="ECO:0000313" key="3">
    <source>
        <dbReference type="Proteomes" id="UP000309133"/>
    </source>
</evidence>
<evidence type="ECO:0000256" key="1">
    <source>
        <dbReference type="SAM" id="Phobius"/>
    </source>
</evidence>
<gene>
    <name evidence="2" type="ORF">E6C64_17670</name>
</gene>
<dbReference type="Proteomes" id="UP000309133">
    <property type="component" value="Unassembled WGS sequence"/>
</dbReference>
<name>A0A4S4FHU4_9MICO</name>